<accession>A0A1I8NPM1</accession>
<dbReference type="GO" id="GO:0008061">
    <property type="term" value="F:chitin binding"/>
    <property type="evidence" value="ECO:0007669"/>
    <property type="project" value="InterPro"/>
</dbReference>
<dbReference type="VEuPathDB" id="VectorBase:SCAU000937"/>
<dbReference type="OrthoDB" id="7937384at2759"/>
<dbReference type="KEGG" id="scac:106086701"/>
<proteinExistence type="predicted"/>
<reference evidence="1" key="2">
    <citation type="submission" date="2020-05" db="UniProtKB">
        <authorList>
            <consortium name="EnsemblMetazoa"/>
        </authorList>
    </citation>
    <scope>IDENTIFICATION</scope>
    <source>
        <strain evidence="1">USDA</strain>
    </source>
</reference>
<dbReference type="PANTHER" id="PTHR20987:SF0">
    <property type="entry name" value="CHITIN-BINDING TYPE-2 DOMAIN-CONTAINING PROTEIN-RELATED"/>
    <property type="match status" value="1"/>
</dbReference>
<evidence type="ECO:0000313" key="1">
    <source>
        <dbReference type="EnsemblMetazoa" id="SCAU000937-PA"/>
    </source>
</evidence>
<dbReference type="AlphaFoldDB" id="A0A1I8NPM1"/>
<dbReference type="Proteomes" id="UP000095300">
    <property type="component" value="Unassembled WGS sequence"/>
</dbReference>
<organism evidence="1 2">
    <name type="scientific">Stomoxys calcitrans</name>
    <name type="common">Stable fly</name>
    <name type="synonym">Conops calcitrans</name>
    <dbReference type="NCBI Taxonomy" id="35570"/>
    <lineage>
        <taxon>Eukaryota</taxon>
        <taxon>Metazoa</taxon>
        <taxon>Ecdysozoa</taxon>
        <taxon>Arthropoda</taxon>
        <taxon>Hexapoda</taxon>
        <taxon>Insecta</taxon>
        <taxon>Pterygota</taxon>
        <taxon>Neoptera</taxon>
        <taxon>Endopterygota</taxon>
        <taxon>Diptera</taxon>
        <taxon>Brachycera</taxon>
        <taxon>Muscomorpha</taxon>
        <taxon>Muscoidea</taxon>
        <taxon>Muscidae</taxon>
        <taxon>Stomoxys</taxon>
    </lineage>
</organism>
<sequence>MSSPNKQNTEYAGEPGCKTLEEIHKAFRHFWDPTGYWECKAQGQRAKLKRCPQSQLFSGSKGKCVHYTEWEWSEPEDPPSKP</sequence>
<dbReference type="EnsemblMetazoa" id="SCAU000937-RB">
    <property type="protein sequence ID" value="SCAU000937-PB"/>
    <property type="gene ID" value="SCAU000937"/>
</dbReference>
<reference evidence="2" key="1">
    <citation type="submission" date="2015-05" db="EMBL/GenBank/DDBJ databases">
        <authorList>
            <person name="Wilson R.K."/>
            <person name="Warren W.C."/>
            <person name="Olafson P."/>
        </authorList>
    </citation>
    <scope>NUCLEOTIDE SEQUENCE [LARGE SCALE GENOMIC DNA]</scope>
    <source>
        <strain evidence="2">USDA</strain>
    </source>
</reference>
<dbReference type="STRING" id="35570.A0A1I8NPM1"/>
<name>A0A1I8NPM1_STOCA</name>
<evidence type="ECO:0008006" key="3">
    <source>
        <dbReference type="Google" id="ProtNLM"/>
    </source>
</evidence>
<dbReference type="PANTHER" id="PTHR20987">
    <property type="entry name" value="CHITIN-BINDING TYPE-2 DOMAIN-CONTAINING PROTEIN-RELATED"/>
    <property type="match status" value="1"/>
</dbReference>
<dbReference type="InterPro" id="IPR036508">
    <property type="entry name" value="Chitin-bd_dom_sf"/>
</dbReference>
<protein>
    <recommendedName>
        <fullName evidence="3">Chitin-binding type-2 domain-containing protein</fullName>
    </recommendedName>
</protein>
<evidence type="ECO:0000313" key="2">
    <source>
        <dbReference type="Proteomes" id="UP000095300"/>
    </source>
</evidence>
<keyword evidence="2" id="KW-1185">Reference proteome</keyword>
<gene>
    <name evidence="1" type="primary">106086701</name>
</gene>
<dbReference type="EnsemblMetazoa" id="SCAU000937-RA">
    <property type="protein sequence ID" value="SCAU000937-PA"/>
    <property type="gene ID" value="SCAU000937"/>
</dbReference>
<dbReference type="SUPFAM" id="SSF57625">
    <property type="entry name" value="Invertebrate chitin-binding proteins"/>
    <property type="match status" value="1"/>
</dbReference>